<evidence type="ECO:0000313" key="3">
    <source>
        <dbReference type="Proteomes" id="UP000249390"/>
    </source>
</evidence>
<dbReference type="Proteomes" id="UP000249390">
    <property type="component" value="Unassembled WGS sequence"/>
</dbReference>
<name>A0A328E3J6_9ASTE</name>
<keyword evidence="3" id="KW-1185">Reference proteome</keyword>
<accession>A0A328E3J6</accession>
<evidence type="ECO:0000256" key="1">
    <source>
        <dbReference type="SAM" id="MobiDB-lite"/>
    </source>
</evidence>
<dbReference type="AlphaFoldDB" id="A0A328E3J6"/>
<reference evidence="2 3" key="1">
    <citation type="submission" date="2018-06" db="EMBL/GenBank/DDBJ databases">
        <title>The Genome of Cuscuta australis (Dodder) Provides Insight into the Evolution of Plant Parasitism.</title>
        <authorList>
            <person name="Liu H."/>
        </authorList>
    </citation>
    <scope>NUCLEOTIDE SEQUENCE [LARGE SCALE GENOMIC DNA]</scope>
    <source>
        <strain evidence="3">cv. Yunnan</strain>
        <tissue evidence="2">Vines</tissue>
    </source>
</reference>
<dbReference type="EMBL" id="NQVE01000054">
    <property type="protein sequence ID" value="RAL51043.1"/>
    <property type="molecule type" value="Genomic_DNA"/>
</dbReference>
<organism evidence="2 3">
    <name type="scientific">Cuscuta australis</name>
    <dbReference type="NCBI Taxonomy" id="267555"/>
    <lineage>
        <taxon>Eukaryota</taxon>
        <taxon>Viridiplantae</taxon>
        <taxon>Streptophyta</taxon>
        <taxon>Embryophyta</taxon>
        <taxon>Tracheophyta</taxon>
        <taxon>Spermatophyta</taxon>
        <taxon>Magnoliopsida</taxon>
        <taxon>eudicotyledons</taxon>
        <taxon>Gunneridae</taxon>
        <taxon>Pentapetalae</taxon>
        <taxon>asterids</taxon>
        <taxon>lamiids</taxon>
        <taxon>Solanales</taxon>
        <taxon>Convolvulaceae</taxon>
        <taxon>Cuscuteae</taxon>
        <taxon>Cuscuta</taxon>
        <taxon>Cuscuta subgen. Grammica</taxon>
        <taxon>Cuscuta sect. Cleistogrammica</taxon>
    </lineage>
</organism>
<comment type="caution">
    <text evidence="2">The sequence shown here is derived from an EMBL/GenBank/DDBJ whole genome shotgun (WGS) entry which is preliminary data.</text>
</comment>
<evidence type="ECO:0000313" key="2">
    <source>
        <dbReference type="EMBL" id="RAL51043.1"/>
    </source>
</evidence>
<feature type="region of interest" description="Disordered" evidence="1">
    <location>
        <begin position="22"/>
        <end position="64"/>
    </location>
</feature>
<sequence length="88" mass="9599">MREAARLLFAVEKLRPTHQLKGRWVGTMMPRRQESDDRGGGGGGRGQIGKENHDPVAAFSSPPPIPPFMGPLVVLSLLQPRDGNDVRS</sequence>
<gene>
    <name evidence="2" type="ORF">DM860_005399</name>
</gene>
<proteinExistence type="predicted"/>
<protein>
    <submittedName>
        <fullName evidence="2">Uncharacterized protein</fullName>
    </submittedName>
</protein>